<feature type="binding site" evidence="11">
    <location>
        <position position="85"/>
    </location>
    <ligand>
        <name>Ca(2+)</name>
        <dbReference type="ChEBI" id="CHEBI:29108"/>
        <label>1</label>
    </ligand>
</feature>
<dbReference type="PANTHER" id="PTHR31388:SF229">
    <property type="entry name" value="PEROXIDASE"/>
    <property type="match status" value="1"/>
</dbReference>
<keyword evidence="8" id="KW-0560">Oxidoreductase</keyword>
<dbReference type="PROSITE" id="PS50873">
    <property type="entry name" value="PEROXIDASE_4"/>
    <property type="match status" value="1"/>
</dbReference>
<keyword evidence="15" id="KW-0732">Signal</keyword>
<dbReference type="GO" id="GO:0009809">
    <property type="term" value="P:lignin biosynthetic process"/>
    <property type="evidence" value="ECO:0000318"/>
    <property type="project" value="GO_Central"/>
</dbReference>
<comment type="similarity">
    <text evidence="14">Belongs to the peroxidase family.</text>
</comment>
<dbReference type="GO" id="GO:0020037">
    <property type="term" value="F:heme binding"/>
    <property type="evidence" value="ECO:0007669"/>
    <property type="project" value="InterPro"/>
</dbReference>
<feature type="binding site" evidence="11">
    <location>
        <position position="69"/>
    </location>
    <ligand>
        <name>Ca(2+)</name>
        <dbReference type="ChEBI" id="CHEBI:29108"/>
        <label>1</label>
    </ligand>
</feature>
<evidence type="ECO:0000256" key="15">
    <source>
        <dbReference type="SAM" id="SignalP"/>
    </source>
</evidence>
<comment type="cofactor">
    <cofactor evidence="2">
        <name>heme b</name>
        <dbReference type="ChEBI" id="CHEBI:60344"/>
    </cofactor>
</comment>
<dbReference type="PROSITE" id="PS00436">
    <property type="entry name" value="PEROXIDASE_2"/>
    <property type="match status" value="1"/>
</dbReference>
<feature type="disulfide bond" evidence="13">
    <location>
        <begin position="32"/>
        <end position="112"/>
    </location>
</feature>
<keyword evidence="13" id="KW-1015">Disulfide bond</keyword>
<evidence type="ECO:0000256" key="6">
    <source>
        <dbReference type="ARBA" id="ARBA00022617"/>
    </source>
</evidence>
<dbReference type="PRINTS" id="PR00461">
    <property type="entry name" value="PLPEROXIDASE"/>
</dbReference>
<feature type="signal peptide" evidence="15">
    <location>
        <begin position="1"/>
        <end position="20"/>
    </location>
</feature>
<reference evidence="17 18" key="1">
    <citation type="journal article" date="2014" name="Science">
        <title>Plant genetics. Early allopolyploid evolution in the post-Neolithic Brassica napus oilseed genome.</title>
        <authorList>
            <person name="Chalhoub B."/>
            <person name="Denoeud F."/>
            <person name="Liu S."/>
            <person name="Parkin I.A."/>
            <person name="Tang H."/>
            <person name="Wang X."/>
            <person name="Chiquet J."/>
            <person name="Belcram H."/>
            <person name="Tong C."/>
            <person name="Samans B."/>
            <person name="Correa M."/>
            <person name="Da Silva C."/>
            <person name="Just J."/>
            <person name="Falentin C."/>
            <person name="Koh C.S."/>
            <person name="Le Clainche I."/>
            <person name="Bernard M."/>
            <person name="Bento P."/>
            <person name="Noel B."/>
            <person name="Labadie K."/>
            <person name="Alberti A."/>
            <person name="Charles M."/>
            <person name="Arnaud D."/>
            <person name="Guo H."/>
            <person name="Daviaud C."/>
            <person name="Alamery S."/>
            <person name="Jabbari K."/>
            <person name="Zhao M."/>
            <person name="Edger P.P."/>
            <person name="Chelaifa H."/>
            <person name="Tack D."/>
            <person name="Lassalle G."/>
            <person name="Mestiri I."/>
            <person name="Schnel N."/>
            <person name="Le Paslier M.C."/>
            <person name="Fan G."/>
            <person name="Renault V."/>
            <person name="Bayer P.E."/>
            <person name="Golicz A.A."/>
            <person name="Manoli S."/>
            <person name="Lee T.H."/>
            <person name="Thi V.H."/>
            <person name="Chalabi S."/>
            <person name="Hu Q."/>
            <person name="Fan C."/>
            <person name="Tollenaere R."/>
            <person name="Lu Y."/>
            <person name="Battail C."/>
            <person name="Shen J."/>
            <person name="Sidebottom C.H."/>
            <person name="Wang X."/>
            <person name="Canaguier A."/>
            <person name="Chauveau A."/>
            <person name="Berard A."/>
            <person name="Deniot G."/>
            <person name="Guan M."/>
            <person name="Liu Z."/>
            <person name="Sun F."/>
            <person name="Lim Y.P."/>
            <person name="Lyons E."/>
            <person name="Town C.D."/>
            <person name="Bancroft I."/>
            <person name="Wang X."/>
            <person name="Meng J."/>
            <person name="Ma J."/>
            <person name="Pires J.C."/>
            <person name="King G.J."/>
            <person name="Brunel D."/>
            <person name="Delourme R."/>
            <person name="Renard M."/>
            <person name="Aury J.M."/>
            <person name="Adams K.L."/>
            <person name="Batley J."/>
            <person name="Snowdon R.J."/>
            <person name="Tost J."/>
            <person name="Edwards D."/>
            <person name="Zhou Y."/>
            <person name="Hua W."/>
            <person name="Sharpe A.G."/>
            <person name="Paterson A.H."/>
            <person name="Guan C."/>
            <person name="Wincker P."/>
        </authorList>
    </citation>
    <scope>NUCLEOTIDE SEQUENCE [LARGE SCALE GENOMIC DNA]</scope>
    <source>
        <strain evidence="18">cv. Darmor-bzh</strain>
    </source>
</reference>
<keyword evidence="18" id="KW-1185">Reference proteome</keyword>
<evidence type="ECO:0000256" key="1">
    <source>
        <dbReference type="ARBA" id="ARBA00000189"/>
    </source>
</evidence>
<dbReference type="InterPro" id="IPR019794">
    <property type="entry name" value="Peroxidases_AS"/>
</dbReference>
<dbReference type="GO" id="GO:0046872">
    <property type="term" value="F:metal ion binding"/>
    <property type="evidence" value="ECO:0007669"/>
    <property type="project" value="UniProtKB-KW"/>
</dbReference>
<feature type="binding site" evidence="11">
    <location>
        <position position="73"/>
    </location>
    <ligand>
        <name>Ca(2+)</name>
        <dbReference type="ChEBI" id="CHEBI:29108"/>
        <label>1</label>
    </ligand>
</feature>
<dbReference type="AlphaFoldDB" id="A0A078FLF8"/>
<feature type="active site" description="Proton acceptor" evidence="10">
    <location>
        <position position="63"/>
    </location>
</feature>
<dbReference type="EMBL" id="LK032038">
    <property type="protein sequence ID" value="CDY13764.1"/>
    <property type="molecule type" value="Genomic_DNA"/>
</dbReference>
<dbReference type="GO" id="GO:0140825">
    <property type="term" value="F:lactoperoxidase activity"/>
    <property type="evidence" value="ECO:0007669"/>
    <property type="project" value="UniProtKB-EC"/>
</dbReference>
<feature type="chain" id="PRO_5001734860" description="peroxidase" evidence="15">
    <location>
        <begin position="21"/>
        <end position="155"/>
    </location>
</feature>
<gene>
    <name evidence="17" type="primary">BnaA09g42660D</name>
    <name evidence="17" type="ORF">GSBRNA2T00078197001</name>
</gene>
<evidence type="ECO:0000256" key="3">
    <source>
        <dbReference type="ARBA" id="ARBA00002322"/>
    </source>
</evidence>
<evidence type="ECO:0000256" key="13">
    <source>
        <dbReference type="PIRSR" id="PIRSR600823-5"/>
    </source>
</evidence>
<accession>A0A078FLF8</accession>
<dbReference type="SUPFAM" id="SSF48113">
    <property type="entry name" value="Heme-dependent peroxidases"/>
    <property type="match status" value="1"/>
</dbReference>
<dbReference type="Gramene" id="CDY13764">
    <property type="protein sequence ID" value="CDY13764"/>
    <property type="gene ID" value="GSBRNA2T00078197001"/>
</dbReference>
<evidence type="ECO:0000256" key="5">
    <source>
        <dbReference type="ARBA" id="ARBA00022559"/>
    </source>
</evidence>
<keyword evidence="7 11" id="KW-0479">Metal-binding</keyword>
<evidence type="ECO:0000256" key="7">
    <source>
        <dbReference type="ARBA" id="ARBA00022723"/>
    </source>
</evidence>
<evidence type="ECO:0000256" key="11">
    <source>
        <dbReference type="PIRSR" id="PIRSR600823-3"/>
    </source>
</evidence>
<dbReference type="GO" id="GO:0004601">
    <property type="term" value="F:peroxidase activity"/>
    <property type="evidence" value="ECO:0000318"/>
    <property type="project" value="GO_Central"/>
</dbReference>
<feature type="binding site" evidence="11">
    <location>
        <position position="64"/>
    </location>
    <ligand>
        <name>Ca(2+)</name>
        <dbReference type="ChEBI" id="CHEBI:29108"/>
        <label>1</label>
    </ligand>
</feature>
<keyword evidence="9" id="KW-0408">Iron</keyword>
<evidence type="ECO:0000256" key="8">
    <source>
        <dbReference type="ARBA" id="ARBA00023002"/>
    </source>
</evidence>
<evidence type="ECO:0000313" key="17">
    <source>
        <dbReference type="EMBL" id="CDY13764.1"/>
    </source>
</evidence>
<evidence type="ECO:0000256" key="2">
    <source>
        <dbReference type="ARBA" id="ARBA00001970"/>
    </source>
</evidence>
<evidence type="ECO:0000256" key="4">
    <source>
        <dbReference type="ARBA" id="ARBA00012313"/>
    </source>
</evidence>
<comment type="cofactor">
    <cofactor evidence="11">
        <name>Ca(2+)</name>
        <dbReference type="ChEBI" id="CHEBI:29108"/>
    </cofactor>
    <text evidence="11">Binds 2 calcium ions per subunit.</text>
</comment>
<keyword evidence="6" id="KW-0349">Heme</keyword>
<keyword evidence="11" id="KW-0106">Calcium</keyword>
<dbReference type="InterPro" id="IPR000823">
    <property type="entry name" value="Peroxidase_pln"/>
</dbReference>
<dbReference type="PRINTS" id="PR00458">
    <property type="entry name" value="PEROXIDASE"/>
</dbReference>
<evidence type="ECO:0000259" key="16">
    <source>
        <dbReference type="PROSITE" id="PS50873"/>
    </source>
</evidence>
<dbReference type="InterPro" id="IPR002016">
    <property type="entry name" value="Haem_peroxidase"/>
</dbReference>
<dbReference type="PANTHER" id="PTHR31388">
    <property type="entry name" value="PEROXIDASE 72-RELATED"/>
    <property type="match status" value="1"/>
</dbReference>
<dbReference type="InterPro" id="IPR010255">
    <property type="entry name" value="Haem_peroxidase_sf"/>
</dbReference>
<dbReference type="GO" id="GO:0009505">
    <property type="term" value="C:plant-type cell wall"/>
    <property type="evidence" value="ECO:0000318"/>
    <property type="project" value="GO_Central"/>
</dbReference>
<dbReference type="GO" id="GO:0006979">
    <property type="term" value="P:response to oxidative stress"/>
    <property type="evidence" value="ECO:0007669"/>
    <property type="project" value="InterPro"/>
</dbReference>
<feature type="disulfide bond" evidence="13">
    <location>
        <begin position="65"/>
        <end position="70"/>
    </location>
</feature>
<feature type="site" description="Transition state stabilizer" evidence="12">
    <location>
        <position position="59"/>
    </location>
</feature>
<organism evidence="17 18">
    <name type="scientific">Brassica napus</name>
    <name type="common">Rape</name>
    <dbReference type="NCBI Taxonomy" id="3708"/>
    <lineage>
        <taxon>Eukaryota</taxon>
        <taxon>Viridiplantae</taxon>
        <taxon>Streptophyta</taxon>
        <taxon>Embryophyta</taxon>
        <taxon>Tracheophyta</taxon>
        <taxon>Spermatophyta</taxon>
        <taxon>Magnoliopsida</taxon>
        <taxon>eudicotyledons</taxon>
        <taxon>Gunneridae</taxon>
        <taxon>Pentapetalae</taxon>
        <taxon>rosids</taxon>
        <taxon>malvids</taxon>
        <taxon>Brassicales</taxon>
        <taxon>Brassicaceae</taxon>
        <taxon>Brassiceae</taxon>
        <taxon>Brassica</taxon>
    </lineage>
</organism>
<feature type="domain" description="Plant heme peroxidase family profile" evidence="16">
    <location>
        <begin position="22"/>
        <end position="155"/>
    </location>
</feature>
<comment type="catalytic activity">
    <reaction evidence="1">
        <text>2 a phenolic donor + H2O2 = 2 a phenolic radical donor + 2 H2O</text>
        <dbReference type="Rhea" id="RHEA:56136"/>
        <dbReference type="ChEBI" id="CHEBI:15377"/>
        <dbReference type="ChEBI" id="CHEBI:16240"/>
        <dbReference type="ChEBI" id="CHEBI:139520"/>
        <dbReference type="ChEBI" id="CHEBI:139521"/>
        <dbReference type="EC" id="1.11.1.7"/>
    </reaction>
</comment>
<name>A0A078FLF8_BRANA</name>
<evidence type="ECO:0000313" key="18">
    <source>
        <dbReference type="Proteomes" id="UP000028999"/>
    </source>
</evidence>
<evidence type="ECO:0000256" key="9">
    <source>
        <dbReference type="ARBA" id="ARBA00023004"/>
    </source>
</evidence>
<proteinExistence type="inferred from homology"/>
<evidence type="ECO:0000256" key="10">
    <source>
        <dbReference type="PIRSR" id="PIRSR600823-1"/>
    </source>
</evidence>
<dbReference type="PaxDb" id="3708-A0A078FLF8"/>
<comment type="function">
    <text evidence="3">Removal of H(2)O(2), oxidation of toxic reductants, biosynthesis and degradation of lignin, suberization, auxin catabolism, response to environmental stresses such as wounding, pathogen attack and oxidative stress. These functions might be dependent on each isozyme/isoform in each plant tissue.</text>
</comment>
<feature type="binding site" evidence="11">
    <location>
        <position position="67"/>
    </location>
    <ligand>
        <name>Ca(2+)</name>
        <dbReference type="ChEBI" id="CHEBI:29108"/>
        <label>1</label>
    </ligand>
</feature>
<dbReference type="Gene3D" id="1.10.520.10">
    <property type="match status" value="1"/>
</dbReference>
<dbReference type="Proteomes" id="UP000028999">
    <property type="component" value="Unassembled WGS sequence"/>
</dbReference>
<keyword evidence="5" id="KW-0575">Peroxidase</keyword>
<feature type="binding site" evidence="11">
    <location>
        <position position="71"/>
    </location>
    <ligand>
        <name>Ca(2+)</name>
        <dbReference type="ChEBI" id="CHEBI:29108"/>
        <label>1</label>
    </ligand>
</feature>
<sequence>MSLLLPHLIIHLLLLTMVTGEILRPRFYSETCPEAESIVRNEMKKAMIREARSVASVMRLQFHDCFVNGCDGSVLLDDTPNMLGEKLSLSNINSLRSFEVVDDIKEALEKACPSTVSCADIVIMASRDGIISIKSDIKMTFGRSPPQKKGKHFNN</sequence>
<evidence type="ECO:0000256" key="14">
    <source>
        <dbReference type="RuleBase" id="RU004241"/>
    </source>
</evidence>
<evidence type="ECO:0000256" key="12">
    <source>
        <dbReference type="PIRSR" id="PIRSR600823-4"/>
    </source>
</evidence>
<protein>
    <recommendedName>
        <fullName evidence="4">peroxidase</fullName>
        <ecNumber evidence="4">1.11.1.7</ecNumber>
    </recommendedName>
</protein>
<dbReference type="EC" id="1.11.1.7" evidence="4"/>
<dbReference type="STRING" id="3708.A0A078FLF8"/>
<dbReference type="Pfam" id="PF00141">
    <property type="entry name" value="peroxidase"/>
    <property type="match status" value="1"/>
</dbReference>
<dbReference type="OMA" id="ANTCPLA"/>